<evidence type="ECO:0000256" key="1">
    <source>
        <dbReference type="ARBA" id="ARBA00022737"/>
    </source>
</evidence>
<evidence type="ECO:0000259" key="5">
    <source>
        <dbReference type="Pfam" id="PF22939"/>
    </source>
</evidence>
<dbReference type="PANTHER" id="PTHR10039">
    <property type="entry name" value="AMELOGENIN"/>
    <property type="match status" value="1"/>
</dbReference>
<dbReference type="PROSITE" id="PS50297">
    <property type="entry name" value="ANK_REP_REGION"/>
    <property type="match status" value="1"/>
</dbReference>
<dbReference type="InterPro" id="IPR027417">
    <property type="entry name" value="P-loop_NTPase"/>
</dbReference>
<dbReference type="PANTHER" id="PTHR10039:SF15">
    <property type="entry name" value="NACHT DOMAIN-CONTAINING PROTEIN"/>
    <property type="match status" value="1"/>
</dbReference>
<dbReference type="Proteomes" id="UP000698800">
    <property type="component" value="Unassembled WGS sequence"/>
</dbReference>
<dbReference type="Pfam" id="PF24883">
    <property type="entry name" value="NPHP3_N"/>
    <property type="match status" value="1"/>
</dbReference>
<sequence length="813" mass="92212">MIDPFTAATGIAGLLSLTIEVSKILYNVVNSFKNTPEDAKELLQELDQIRRVLTSLESFLRGGNAKRGSFRETSALIVATNGFSKEIKELKCKVQKLSDGQGLSRTIERSKWYFREEEHRKTITTLHRYLGMFQISLTIDGISLFSKSVDDVAQDIKGLTSAILTLTPDPQEAQRKSQQFDDILQLLSPLSEVTKDVSKTAETLQRWDEKWKGKTTGYRIFSKRLTPVDEESKGIVKWLSPLNFWTKQNDTFGRRQEGTGEWLLETDEFKKWLDGTERILWCPGLHYLERSLQQEDIAIASIYCSYKEEEAQTTVNLIASLLQQLVQRNQAISDEVVSLYSRHTKKGTRPTLGEYSRLLQSEVRGFSKVFIIVDALDECPESNGTRNSFLTEIRKLLNIRLLVTSRYISAIQREFEKTASVEIRASDGDIRRYLEGRIEREYRLERHVKACPILQETIVNTTVEKAKGMFLLAQLHMDSLASKRNRREVRKALENLPKELDDTYKEAMQRIESQDEGDVKLAEGVLSWISFALRPLTIRELQHALAVELEDTDIDEEALSDEEILVSVCAGLVTVDQESNIIRLVHYTTQEFFERIRVARFPGAQISIATTCLTYISFDVFAAGPCRSDQDMESRLHQYPLLDYAARHWGDHARGDPEETIKELALRFLDHNPKVTCSNQVMYIPGYRYSGYSQGFPERETGLSVVASIGLAKVVQLLLERDDVEADSEDGEGWTPLSLAAWHGHEAVVRLLVERDDVEADSKDGEGRTPLSWAAWQGHEAVSPRDFHASDSPSGVYTSYGGKTLPSQISKTG</sequence>
<dbReference type="OrthoDB" id="448455at2759"/>
<organism evidence="7 8">
    <name type="scientific">Glutinoglossum americanum</name>
    <dbReference type="NCBI Taxonomy" id="1670608"/>
    <lineage>
        <taxon>Eukaryota</taxon>
        <taxon>Fungi</taxon>
        <taxon>Dikarya</taxon>
        <taxon>Ascomycota</taxon>
        <taxon>Pezizomycotina</taxon>
        <taxon>Geoglossomycetes</taxon>
        <taxon>Geoglossales</taxon>
        <taxon>Geoglossaceae</taxon>
        <taxon>Glutinoglossum</taxon>
    </lineage>
</organism>
<dbReference type="InterPro" id="IPR054471">
    <property type="entry name" value="GPIID_WHD"/>
</dbReference>
<dbReference type="SMART" id="SM00248">
    <property type="entry name" value="ANK"/>
    <property type="match status" value="2"/>
</dbReference>
<feature type="repeat" description="ANK" evidence="2">
    <location>
        <begin position="732"/>
        <end position="755"/>
    </location>
</feature>
<reference evidence="7" key="1">
    <citation type="submission" date="2021-03" db="EMBL/GenBank/DDBJ databases">
        <title>Comparative genomics and phylogenomic investigation of the class Geoglossomycetes provide insights into ecological specialization and systematics.</title>
        <authorList>
            <person name="Melie T."/>
            <person name="Pirro S."/>
            <person name="Miller A.N."/>
            <person name="Quandt A."/>
        </authorList>
    </citation>
    <scope>NUCLEOTIDE SEQUENCE</scope>
    <source>
        <strain evidence="7">GBOQ0MN5Z8</strain>
    </source>
</reference>
<dbReference type="Gene3D" id="3.40.50.300">
    <property type="entry name" value="P-loop containing nucleotide triphosphate hydrolases"/>
    <property type="match status" value="1"/>
</dbReference>
<keyword evidence="1" id="KW-0677">Repeat</keyword>
<keyword evidence="8" id="KW-1185">Reference proteome</keyword>
<dbReference type="InterPro" id="IPR036770">
    <property type="entry name" value="Ankyrin_rpt-contain_sf"/>
</dbReference>
<feature type="domain" description="Azaphilone pigments biosynthesis cluster protein L N-terminal" evidence="4">
    <location>
        <begin position="3"/>
        <end position="93"/>
    </location>
</feature>
<dbReference type="Pfam" id="PF17111">
    <property type="entry name" value="PigL_N"/>
    <property type="match status" value="1"/>
</dbReference>
<dbReference type="SUPFAM" id="SSF48403">
    <property type="entry name" value="Ankyrin repeat"/>
    <property type="match status" value="1"/>
</dbReference>
<evidence type="ECO:0000256" key="3">
    <source>
        <dbReference type="SAM" id="MobiDB-lite"/>
    </source>
</evidence>
<dbReference type="PROSITE" id="PS50088">
    <property type="entry name" value="ANK_REPEAT"/>
    <property type="match status" value="1"/>
</dbReference>
<dbReference type="InterPro" id="IPR002110">
    <property type="entry name" value="Ankyrin_rpt"/>
</dbReference>
<dbReference type="Pfam" id="PF22939">
    <property type="entry name" value="WHD_GPIID"/>
    <property type="match status" value="1"/>
</dbReference>
<evidence type="ECO:0000259" key="4">
    <source>
        <dbReference type="Pfam" id="PF17111"/>
    </source>
</evidence>
<dbReference type="InterPro" id="IPR031348">
    <property type="entry name" value="PigL_N"/>
</dbReference>
<dbReference type="Gene3D" id="1.25.40.20">
    <property type="entry name" value="Ankyrin repeat-containing domain"/>
    <property type="match status" value="1"/>
</dbReference>
<dbReference type="AlphaFoldDB" id="A0A9P8I5S9"/>
<dbReference type="InterPro" id="IPR056884">
    <property type="entry name" value="NPHP3-like_N"/>
</dbReference>
<feature type="region of interest" description="Disordered" evidence="3">
    <location>
        <begin position="783"/>
        <end position="813"/>
    </location>
</feature>
<evidence type="ECO:0000256" key="2">
    <source>
        <dbReference type="PROSITE-ProRule" id="PRU00023"/>
    </source>
</evidence>
<keyword evidence="2" id="KW-0040">ANK repeat</keyword>
<dbReference type="EMBL" id="JAGHQL010000027">
    <property type="protein sequence ID" value="KAH0543788.1"/>
    <property type="molecule type" value="Genomic_DNA"/>
</dbReference>
<evidence type="ECO:0000313" key="7">
    <source>
        <dbReference type="EMBL" id="KAH0543788.1"/>
    </source>
</evidence>
<evidence type="ECO:0000313" key="8">
    <source>
        <dbReference type="Proteomes" id="UP000698800"/>
    </source>
</evidence>
<comment type="caution">
    <text evidence="7">The sequence shown here is derived from an EMBL/GenBank/DDBJ whole genome shotgun (WGS) entry which is preliminary data.</text>
</comment>
<name>A0A9P8I5S9_9PEZI</name>
<protein>
    <submittedName>
        <fullName evidence="7">Uncharacterized protein</fullName>
    </submittedName>
</protein>
<evidence type="ECO:0000259" key="6">
    <source>
        <dbReference type="Pfam" id="PF24883"/>
    </source>
</evidence>
<accession>A0A9P8I5S9</accession>
<dbReference type="Pfam" id="PF12796">
    <property type="entry name" value="Ank_2"/>
    <property type="match status" value="1"/>
</dbReference>
<feature type="domain" description="Nephrocystin 3-like N-terminal" evidence="6">
    <location>
        <begin position="258"/>
        <end position="406"/>
    </location>
</feature>
<feature type="domain" description="GPI inositol-deacylase winged helix" evidence="5">
    <location>
        <begin position="520"/>
        <end position="593"/>
    </location>
</feature>
<gene>
    <name evidence="7" type="ORF">FGG08_001970</name>
</gene>
<proteinExistence type="predicted"/>